<proteinExistence type="inferred from homology"/>
<protein>
    <recommendedName>
        <fullName evidence="2">GTP diphosphokinase</fullName>
        <ecNumber evidence="2">2.7.6.5</ecNumber>
    </recommendedName>
</protein>
<dbReference type="SUPFAM" id="SSF81271">
    <property type="entry name" value="TGS-like"/>
    <property type="match status" value="1"/>
</dbReference>
<evidence type="ECO:0000256" key="3">
    <source>
        <dbReference type="ARBA" id="ARBA00048244"/>
    </source>
</evidence>
<evidence type="ECO:0000259" key="5">
    <source>
        <dbReference type="PROSITE" id="PS51671"/>
    </source>
</evidence>
<evidence type="ECO:0000259" key="7">
    <source>
        <dbReference type="PROSITE" id="PS51880"/>
    </source>
</evidence>
<name>A0A9D1SJP3_9FIRM</name>
<dbReference type="FunFam" id="3.30.460.10:FF:000001">
    <property type="entry name" value="GTP pyrophosphokinase RelA"/>
    <property type="match status" value="1"/>
</dbReference>
<feature type="domain" description="HD" evidence="6">
    <location>
        <begin position="44"/>
        <end position="143"/>
    </location>
</feature>
<accession>A0A9D1SJP3</accession>
<dbReference type="InterPro" id="IPR045865">
    <property type="entry name" value="ACT-like_dom_sf"/>
</dbReference>
<dbReference type="Pfam" id="PF13328">
    <property type="entry name" value="HD_4"/>
    <property type="match status" value="1"/>
</dbReference>
<dbReference type="Gene3D" id="1.10.3210.10">
    <property type="entry name" value="Hypothetical protein af1432"/>
    <property type="match status" value="1"/>
</dbReference>
<dbReference type="SUPFAM" id="SSF81301">
    <property type="entry name" value="Nucleotidyltransferase"/>
    <property type="match status" value="1"/>
</dbReference>
<comment type="similarity">
    <text evidence="4">Belongs to the relA/spoT family.</text>
</comment>
<feature type="domain" description="ACT" evidence="5">
    <location>
        <begin position="642"/>
        <end position="717"/>
    </location>
</feature>
<comment type="function">
    <text evidence="4">In eubacteria ppGpp (guanosine 3'-diphosphate 5'-diphosphate) is a mediator of the stringent response that coordinates a variety of cellular activities in response to changes in nutritional abundance.</text>
</comment>
<dbReference type="NCBIfam" id="TIGR00691">
    <property type="entry name" value="spoT_relA"/>
    <property type="match status" value="1"/>
</dbReference>
<dbReference type="Pfam" id="PF04607">
    <property type="entry name" value="RelA_SpoT"/>
    <property type="match status" value="1"/>
</dbReference>
<dbReference type="EMBL" id="DVNJ01000004">
    <property type="protein sequence ID" value="HIU62405.1"/>
    <property type="molecule type" value="Genomic_DNA"/>
</dbReference>
<dbReference type="FunFam" id="3.10.20.30:FF:000002">
    <property type="entry name" value="GTP pyrophosphokinase (RelA/SpoT)"/>
    <property type="match status" value="1"/>
</dbReference>
<dbReference type="InterPro" id="IPR002912">
    <property type="entry name" value="ACT_dom"/>
</dbReference>
<dbReference type="PROSITE" id="PS51671">
    <property type="entry name" value="ACT"/>
    <property type="match status" value="1"/>
</dbReference>
<dbReference type="Gene3D" id="3.30.460.10">
    <property type="entry name" value="Beta Polymerase, domain 2"/>
    <property type="match status" value="1"/>
</dbReference>
<dbReference type="GO" id="GO:0015969">
    <property type="term" value="P:guanosine tetraphosphate metabolic process"/>
    <property type="evidence" value="ECO:0007669"/>
    <property type="project" value="InterPro"/>
</dbReference>
<dbReference type="AlphaFoldDB" id="A0A9D1SJP3"/>
<dbReference type="GO" id="GO:0005886">
    <property type="term" value="C:plasma membrane"/>
    <property type="evidence" value="ECO:0007669"/>
    <property type="project" value="TreeGrafter"/>
</dbReference>
<organism evidence="8 9">
    <name type="scientific">Candidatus Caccalectryoclostridium excrementigallinarum</name>
    <dbReference type="NCBI Taxonomy" id="2840710"/>
    <lineage>
        <taxon>Bacteria</taxon>
        <taxon>Bacillati</taxon>
        <taxon>Bacillota</taxon>
        <taxon>Clostridia</taxon>
        <taxon>Christensenellales</taxon>
        <taxon>Christensenellaceae</taxon>
        <taxon>Christensenellaceae incertae sedis</taxon>
        <taxon>Candidatus Caccalectryoclostridium</taxon>
    </lineage>
</organism>
<comment type="caution">
    <text evidence="8">The sequence shown here is derived from an EMBL/GenBank/DDBJ whole genome shotgun (WGS) entry which is preliminary data.</text>
</comment>
<evidence type="ECO:0000259" key="6">
    <source>
        <dbReference type="PROSITE" id="PS51831"/>
    </source>
</evidence>
<dbReference type="InterPro" id="IPR012675">
    <property type="entry name" value="Beta-grasp_dom_sf"/>
</dbReference>
<dbReference type="PANTHER" id="PTHR21262">
    <property type="entry name" value="GUANOSINE-3',5'-BIS DIPHOSPHATE 3'-PYROPHOSPHOHYDROLASE"/>
    <property type="match status" value="1"/>
</dbReference>
<reference evidence="8" key="1">
    <citation type="submission" date="2020-10" db="EMBL/GenBank/DDBJ databases">
        <authorList>
            <person name="Gilroy R."/>
        </authorList>
    </citation>
    <scope>NUCLEOTIDE SEQUENCE</scope>
    <source>
        <strain evidence="8">9366</strain>
    </source>
</reference>
<feature type="domain" description="TGS" evidence="7">
    <location>
        <begin position="384"/>
        <end position="445"/>
    </location>
</feature>
<dbReference type="CDD" id="cd05399">
    <property type="entry name" value="NT_Rel-Spo_like"/>
    <property type="match status" value="1"/>
</dbReference>
<dbReference type="SUPFAM" id="SSF55021">
    <property type="entry name" value="ACT-like"/>
    <property type="match status" value="1"/>
</dbReference>
<dbReference type="SMART" id="SM00471">
    <property type="entry name" value="HDc"/>
    <property type="match status" value="1"/>
</dbReference>
<dbReference type="Pfam" id="PF02824">
    <property type="entry name" value="TGS"/>
    <property type="match status" value="1"/>
</dbReference>
<dbReference type="PANTHER" id="PTHR21262:SF31">
    <property type="entry name" value="GTP PYROPHOSPHOKINASE"/>
    <property type="match status" value="1"/>
</dbReference>
<dbReference type="InterPro" id="IPR006674">
    <property type="entry name" value="HD_domain"/>
</dbReference>
<reference evidence="8" key="2">
    <citation type="journal article" date="2021" name="PeerJ">
        <title>Extensive microbial diversity within the chicken gut microbiome revealed by metagenomics and culture.</title>
        <authorList>
            <person name="Gilroy R."/>
            <person name="Ravi A."/>
            <person name="Getino M."/>
            <person name="Pursley I."/>
            <person name="Horton D.L."/>
            <person name="Alikhan N.F."/>
            <person name="Baker D."/>
            <person name="Gharbi K."/>
            <person name="Hall N."/>
            <person name="Watson M."/>
            <person name="Adriaenssens E.M."/>
            <person name="Foster-Nyarko E."/>
            <person name="Jarju S."/>
            <person name="Secka A."/>
            <person name="Antonio M."/>
            <person name="Oren A."/>
            <person name="Chaudhuri R.R."/>
            <person name="La Ragione R."/>
            <person name="Hildebrand F."/>
            <person name="Pallen M.J."/>
        </authorList>
    </citation>
    <scope>NUCLEOTIDE SEQUENCE</scope>
    <source>
        <strain evidence="8">9366</strain>
    </source>
</reference>
<dbReference type="InterPro" id="IPR007685">
    <property type="entry name" value="RelA_SpoT"/>
</dbReference>
<dbReference type="InterPro" id="IPR003607">
    <property type="entry name" value="HD/PDEase_dom"/>
</dbReference>
<dbReference type="InterPro" id="IPR033655">
    <property type="entry name" value="TGS_RelA/SpoT"/>
</dbReference>
<dbReference type="PROSITE" id="PS51880">
    <property type="entry name" value="TGS"/>
    <property type="match status" value="1"/>
</dbReference>
<dbReference type="EC" id="2.7.6.5" evidence="2"/>
<dbReference type="Gene3D" id="3.10.20.30">
    <property type="match status" value="1"/>
</dbReference>
<evidence type="ECO:0000256" key="4">
    <source>
        <dbReference type="RuleBase" id="RU003847"/>
    </source>
</evidence>
<dbReference type="InterPro" id="IPR045600">
    <property type="entry name" value="RelA/SpoT_AH_RIS"/>
</dbReference>
<dbReference type="FunFam" id="1.10.3210.10:FF:000001">
    <property type="entry name" value="GTP pyrophosphokinase RelA"/>
    <property type="match status" value="1"/>
</dbReference>
<dbReference type="Gene3D" id="3.30.70.260">
    <property type="match status" value="1"/>
</dbReference>
<dbReference type="CDD" id="cd04876">
    <property type="entry name" value="ACT_RelA-SpoT"/>
    <property type="match status" value="1"/>
</dbReference>
<evidence type="ECO:0000256" key="2">
    <source>
        <dbReference type="ARBA" id="ARBA00013251"/>
    </source>
</evidence>
<dbReference type="CDD" id="cd00077">
    <property type="entry name" value="HDc"/>
    <property type="match status" value="1"/>
</dbReference>
<dbReference type="InterPro" id="IPR043519">
    <property type="entry name" value="NT_sf"/>
</dbReference>
<dbReference type="SMART" id="SM00954">
    <property type="entry name" value="RelA_SpoT"/>
    <property type="match status" value="1"/>
</dbReference>
<dbReference type="InterPro" id="IPR012676">
    <property type="entry name" value="TGS-like"/>
</dbReference>
<evidence type="ECO:0000313" key="9">
    <source>
        <dbReference type="Proteomes" id="UP000824145"/>
    </source>
</evidence>
<dbReference type="PROSITE" id="PS51831">
    <property type="entry name" value="HD"/>
    <property type="match status" value="1"/>
</dbReference>
<dbReference type="Pfam" id="PF13291">
    <property type="entry name" value="ACT_4"/>
    <property type="match status" value="1"/>
</dbReference>
<dbReference type="InterPro" id="IPR004095">
    <property type="entry name" value="TGS"/>
</dbReference>
<dbReference type="InterPro" id="IPR004811">
    <property type="entry name" value="RelA/Spo_fam"/>
</dbReference>
<evidence type="ECO:0000256" key="1">
    <source>
        <dbReference type="ARBA" id="ARBA00004976"/>
    </source>
</evidence>
<evidence type="ECO:0000313" key="8">
    <source>
        <dbReference type="EMBL" id="HIU62405.1"/>
    </source>
</evidence>
<sequence length="717" mass="81155">MDKQEFLEKAKEVYKPASYARIVKAFDYAEERHKDQYRLSGEPYIAHPVEVAAILMDLGMDKNSIIAALLHDVVEDTGVKESELKERFGGTVTSLVHGVTKLSMLNFKSKEEAQAENYRRMFLAMSNDIRVIIIKLADRLHNMRTLSFKDPASRLRIAQETLDIYAPIAARLGIASIKGELEDLALKYLHPEDFKYITSKVAATRDERVQFVNRIIARIDAKLKELGIKAEINGRPKHYYSIWRKMQKGKSFEEIYDLHAIRIIVDTVKDCYEVLGTIHTMWKPLPYRFKDYISVPKSNMYQSLHTTVLSSVGVPFEIQIRTHEMHRIAEYGIAAHWKYKQGEKFSTDSNDQKLAWIRNVMELQSEVDDSSEFLDMLKLDLYQDQVYVFTPAGDVINLPSGSTGIDFAYSVHSEVGNKCVGIKINSKMAHLNTKLENGDVVEVITSSASKGPSRDWLNFVVTPSAKAKIRAFFKKEMKEDNVRRGKDMLEKEAKRRGYNLSELMACEEWKSYMLKKYNTSQPDEIFSMIGYGGLTTNQVVVKMIDCFKSQMAKENVLDIKPARPGGVSGGGSGVLIKGYDGFLIRFSHCCNPLPGDKIVGYVSRGRGVSIHRADCPNISGYEPERLIEASWPAGIGEKFTVSVNIEGDDRTGLFSDVATMLNNMKIYMTGITAKADKEVNTAIVTVTIEVDNLETLDYVINKLRSIKGVYNVYRKSK</sequence>
<comment type="pathway">
    <text evidence="1">Purine metabolism; ppGpp biosynthesis; ppGpp from GTP: step 1/2.</text>
</comment>
<comment type="catalytic activity">
    <reaction evidence="3">
        <text>GTP + ATP = guanosine 3'-diphosphate 5'-triphosphate + AMP</text>
        <dbReference type="Rhea" id="RHEA:22088"/>
        <dbReference type="ChEBI" id="CHEBI:30616"/>
        <dbReference type="ChEBI" id="CHEBI:37565"/>
        <dbReference type="ChEBI" id="CHEBI:142410"/>
        <dbReference type="ChEBI" id="CHEBI:456215"/>
        <dbReference type="EC" id="2.7.6.5"/>
    </reaction>
</comment>
<gene>
    <name evidence="8" type="ORF">IAB07_01365</name>
</gene>
<dbReference type="GO" id="GO:0008728">
    <property type="term" value="F:GTP diphosphokinase activity"/>
    <property type="evidence" value="ECO:0007669"/>
    <property type="project" value="UniProtKB-EC"/>
</dbReference>
<dbReference type="CDD" id="cd01668">
    <property type="entry name" value="TGS_RSH"/>
    <property type="match status" value="1"/>
</dbReference>
<dbReference type="Proteomes" id="UP000824145">
    <property type="component" value="Unassembled WGS sequence"/>
</dbReference>
<dbReference type="Pfam" id="PF19296">
    <property type="entry name" value="RelA_AH_RIS"/>
    <property type="match status" value="1"/>
</dbReference>
<dbReference type="SUPFAM" id="SSF109604">
    <property type="entry name" value="HD-domain/PDEase-like"/>
    <property type="match status" value="1"/>
</dbReference>